<dbReference type="PANTHER" id="PTHR10357:SF179">
    <property type="entry name" value="NEUTRAL AND BASIC AMINO ACID TRANSPORT PROTEIN RBAT"/>
    <property type="match status" value="1"/>
</dbReference>
<evidence type="ECO:0000313" key="7">
    <source>
        <dbReference type="Proteomes" id="UP000225277"/>
    </source>
</evidence>
<dbReference type="Gene3D" id="3.90.400.10">
    <property type="entry name" value="Oligo-1,6-glucosidase, Domain 2"/>
    <property type="match status" value="1"/>
</dbReference>
<organism evidence="6 7">
    <name type="scientific">Ramularia collo-cygni</name>
    <dbReference type="NCBI Taxonomy" id="112498"/>
    <lineage>
        <taxon>Eukaryota</taxon>
        <taxon>Fungi</taxon>
        <taxon>Dikarya</taxon>
        <taxon>Ascomycota</taxon>
        <taxon>Pezizomycotina</taxon>
        <taxon>Dothideomycetes</taxon>
        <taxon>Dothideomycetidae</taxon>
        <taxon>Mycosphaerellales</taxon>
        <taxon>Mycosphaerellaceae</taxon>
        <taxon>Ramularia</taxon>
    </lineage>
</organism>
<dbReference type="AlphaFoldDB" id="A0A2D3VAQ9"/>
<dbReference type="GO" id="GO:0033934">
    <property type="term" value="F:glucan 1,4-alpha-maltotriohydrolase activity"/>
    <property type="evidence" value="ECO:0007669"/>
    <property type="project" value="TreeGrafter"/>
</dbReference>
<sequence length="661" mass="74863">MAPLDLGFAECAVGDTGHGADRGAEKGNGSLFEAASIASSFDTASSNNSDIFSTSTTISSSSSTASFATSNMAADDKERPWWKGQVCYQVWPMSFKDSNGDGIGDIPGIISKLDYLKDLGIDVIWLSPTYKSPMNDWGYDISDYQDIEQRFGTLQDMEQLISEVHKKGMRILLDLVITHTSTQHKWFEQSVNKGDTKDWYIWGDKRPGNKIGDELVEEPTNWRAAFGGSAWTWVPARGQYYLHLFLESQPDLNWENPELREAVYDSAVKFWLDRGVDGFRVDTANRYCKDTTFPDAEIAVDGKWQPGSKYYINGPKVHDWLKELSAKIARDAPEKDLVLVGELPLTPYDELLRYVKPAENELSMVFDFDVIKLGNNDTPDEFAKHEVSNYTDGDDSYTLPSFKTAIQKVQQLITDTDAWGTIFQENHDQPRSISRYATGDPQYWRQAGKLLALLQTTLSGTEFIYQGQEIGMLNMPATWDFSEFRDPDALIYIEDYVKAHPNDPNAREKAISGVFKVGRDNSRTPMQWSNEPNGGFTGSDLPWMNVNPNYTWLNVEAQKIDTDSIWHFWKARIEMRKEYRELFMFGAFELHDYENSHTFTYSKTAADGQTALVVLNFSREEVPLNATQKALLGDGYRLLASNYGETKGSLQAWEGRAYLLT</sequence>
<dbReference type="GeneID" id="35604818"/>
<protein>
    <submittedName>
        <fullName evidence="6">Related to alpha-amylase</fullName>
    </submittedName>
</protein>
<evidence type="ECO:0000256" key="1">
    <source>
        <dbReference type="ARBA" id="ARBA00008061"/>
    </source>
</evidence>
<dbReference type="CDD" id="cd11333">
    <property type="entry name" value="AmyAc_SI_OligoGlu_DGase"/>
    <property type="match status" value="1"/>
</dbReference>
<dbReference type="FunFam" id="3.90.400.10:FF:000002">
    <property type="entry name" value="Sucrose isomerase"/>
    <property type="match status" value="1"/>
</dbReference>
<dbReference type="GO" id="GO:0004556">
    <property type="term" value="F:alpha-amylase activity"/>
    <property type="evidence" value="ECO:0007669"/>
    <property type="project" value="TreeGrafter"/>
</dbReference>
<dbReference type="Gene3D" id="2.60.40.1180">
    <property type="entry name" value="Golgi alpha-mannosidase II"/>
    <property type="match status" value="1"/>
</dbReference>
<keyword evidence="4" id="KW-0462">Maltose metabolism</keyword>
<dbReference type="InterPro" id="IPR045857">
    <property type="entry name" value="O16G_dom_2"/>
</dbReference>
<evidence type="ECO:0000256" key="2">
    <source>
        <dbReference type="ARBA" id="ARBA00022801"/>
    </source>
</evidence>
<dbReference type="OrthoDB" id="1740265at2759"/>
<dbReference type="SUPFAM" id="SSF51445">
    <property type="entry name" value="(Trans)glycosidases"/>
    <property type="match status" value="1"/>
</dbReference>
<proteinExistence type="inferred from homology"/>
<accession>A0A2D3VAQ9</accession>
<dbReference type="GO" id="GO:0004574">
    <property type="term" value="F:oligo-1,6-glucosidase activity"/>
    <property type="evidence" value="ECO:0007669"/>
    <property type="project" value="TreeGrafter"/>
</dbReference>
<name>A0A2D3VAQ9_9PEZI</name>
<gene>
    <name evidence="6" type="ORF">RCC_09757</name>
</gene>
<keyword evidence="7" id="KW-1185">Reference proteome</keyword>
<dbReference type="InterPro" id="IPR013780">
    <property type="entry name" value="Glyco_hydro_b"/>
</dbReference>
<evidence type="ECO:0000256" key="3">
    <source>
        <dbReference type="ARBA" id="ARBA00023295"/>
    </source>
</evidence>
<dbReference type="SMART" id="SM00642">
    <property type="entry name" value="Aamy"/>
    <property type="match status" value="1"/>
</dbReference>
<evidence type="ECO:0000313" key="6">
    <source>
        <dbReference type="EMBL" id="CZT24040.1"/>
    </source>
</evidence>
<comment type="similarity">
    <text evidence="1">Belongs to the glycosyl hydrolase 13 family.</text>
</comment>
<dbReference type="Proteomes" id="UP000225277">
    <property type="component" value="Unassembled WGS sequence"/>
</dbReference>
<dbReference type="GO" id="GO:0005987">
    <property type="term" value="P:sucrose catabolic process"/>
    <property type="evidence" value="ECO:0007669"/>
    <property type="project" value="TreeGrafter"/>
</dbReference>
<feature type="domain" description="Glycosyl hydrolase family 13 catalytic" evidence="5">
    <location>
        <begin position="89"/>
        <end position="523"/>
    </location>
</feature>
<dbReference type="InterPro" id="IPR017853">
    <property type="entry name" value="GH"/>
</dbReference>
<evidence type="ECO:0000259" key="5">
    <source>
        <dbReference type="SMART" id="SM00642"/>
    </source>
</evidence>
<dbReference type="RefSeq" id="XP_023630764.1">
    <property type="nucleotide sequence ID" value="XM_023774996.1"/>
</dbReference>
<dbReference type="SUPFAM" id="SSF51011">
    <property type="entry name" value="Glycosyl hydrolase domain"/>
    <property type="match status" value="1"/>
</dbReference>
<dbReference type="Gene3D" id="3.20.20.80">
    <property type="entry name" value="Glycosidases"/>
    <property type="match status" value="1"/>
</dbReference>
<evidence type="ECO:0000256" key="4">
    <source>
        <dbReference type="ARBA" id="ARBA00026248"/>
    </source>
</evidence>
<dbReference type="FunFam" id="3.20.20.80:FF:000087">
    <property type="entry name" value="Oligo-1,6-glucosidase IMA1"/>
    <property type="match status" value="1"/>
</dbReference>
<dbReference type="GO" id="GO:0004575">
    <property type="term" value="F:sucrose alpha-glucosidase activity"/>
    <property type="evidence" value="ECO:0007669"/>
    <property type="project" value="TreeGrafter"/>
</dbReference>
<dbReference type="Pfam" id="PF00128">
    <property type="entry name" value="Alpha-amylase"/>
    <property type="match status" value="1"/>
</dbReference>
<dbReference type="GO" id="GO:0000025">
    <property type="term" value="P:maltose catabolic process"/>
    <property type="evidence" value="ECO:0007669"/>
    <property type="project" value="TreeGrafter"/>
</dbReference>
<dbReference type="PANTHER" id="PTHR10357">
    <property type="entry name" value="ALPHA-AMYLASE FAMILY MEMBER"/>
    <property type="match status" value="1"/>
</dbReference>
<dbReference type="FunFam" id="3.20.20.80:FF:000064">
    <property type="entry name" value="Oligo-1,6-glucosidase"/>
    <property type="match status" value="1"/>
</dbReference>
<dbReference type="EMBL" id="FJUY01000019">
    <property type="protein sequence ID" value="CZT24040.1"/>
    <property type="molecule type" value="Genomic_DNA"/>
</dbReference>
<dbReference type="InterPro" id="IPR006047">
    <property type="entry name" value="GH13_cat_dom"/>
</dbReference>
<dbReference type="STRING" id="112498.A0A2D3VAQ9"/>
<keyword evidence="2" id="KW-0378">Hydrolase</keyword>
<reference evidence="6 7" key="1">
    <citation type="submission" date="2016-03" db="EMBL/GenBank/DDBJ databases">
        <authorList>
            <person name="Ploux O."/>
        </authorList>
    </citation>
    <scope>NUCLEOTIDE SEQUENCE [LARGE SCALE GENOMIC DNA]</scope>
    <source>
        <strain evidence="6 7">URUG2</strain>
    </source>
</reference>
<keyword evidence="3" id="KW-0326">Glycosidase</keyword>